<organism evidence="2 3">
    <name type="scientific">Halogeometricum rufum</name>
    <dbReference type="NCBI Taxonomy" id="553469"/>
    <lineage>
        <taxon>Archaea</taxon>
        <taxon>Methanobacteriati</taxon>
        <taxon>Methanobacteriota</taxon>
        <taxon>Stenosarchaea group</taxon>
        <taxon>Halobacteria</taxon>
        <taxon>Halobacteriales</taxon>
        <taxon>Haloferacaceae</taxon>
        <taxon>Halogeometricum</taxon>
    </lineage>
</organism>
<dbReference type="STRING" id="553469.SAMN04487947_0980"/>
<name>A0A1I6GDT2_9EURY</name>
<keyword evidence="1" id="KW-0812">Transmembrane</keyword>
<evidence type="ECO:0000313" key="2">
    <source>
        <dbReference type="EMBL" id="SFR40346.1"/>
    </source>
</evidence>
<evidence type="ECO:0000256" key="1">
    <source>
        <dbReference type="SAM" id="Phobius"/>
    </source>
</evidence>
<sequence length="62" mass="7014">MVPFVLQFGVPGGVEILILFLVYGLFGLIPVVAALVVVYYIYKIRQDTNRMAESLERIAERL</sequence>
<evidence type="ECO:0000313" key="3">
    <source>
        <dbReference type="Proteomes" id="UP000198531"/>
    </source>
</evidence>
<reference evidence="3" key="1">
    <citation type="submission" date="2016-10" db="EMBL/GenBank/DDBJ databases">
        <authorList>
            <person name="Varghese N."/>
            <person name="Submissions S."/>
        </authorList>
    </citation>
    <scope>NUCLEOTIDE SEQUENCE [LARGE SCALE GENOMIC DNA]</scope>
    <source>
        <strain evidence="3">CGMCC 1.7736</strain>
    </source>
</reference>
<dbReference type="RefSeq" id="WP_089805105.1">
    <property type="nucleotide sequence ID" value="NZ_FOYT01000001.1"/>
</dbReference>
<dbReference type="Proteomes" id="UP000198531">
    <property type="component" value="Unassembled WGS sequence"/>
</dbReference>
<feature type="transmembrane region" description="Helical" evidence="1">
    <location>
        <begin position="16"/>
        <end position="42"/>
    </location>
</feature>
<keyword evidence="3" id="KW-1185">Reference proteome</keyword>
<protein>
    <submittedName>
        <fullName evidence="2">Uncharacterized protein</fullName>
    </submittedName>
</protein>
<dbReference type="EMBL" id="FOYT01000001">
    <property type="protein sequence ID" value="SFR40346.1"/>
    <property type="molecule type" value="Genomic_DNA"/>
</dbReference>
<proteinExistence type="predicted"/>
<accession>A0A1I6GDT2</accession>
<keyword evidence="1" id="KW-0472">Membrane</keyword>
<keyword evidence="1" id="KW-1133">Transmembrane helix</keyword>
<dbReference type="AlphaFoldDB" id="A0A1I6GDT2"/>
<gene>
    <name evidence="2" type="ORF">SAMN04487947_0980</name>
</gene>